<evidence type="ECO:0000256" key="1">
    <source>
        <dbReference type="SAM" id="MobiDB-lite"/>
    </source>
</evidence>
<dbReference type="EMBL" id="CP054836">
    <property type="protein sequence ID" value="QKV18556.1"/>
    <property type="molecule type" value="Genomic_DNA"/>
</dbReference>
<gene>
    <name evidence="2" type="ORF">HTY61_08880</name>
</gene>
<proteinExistence type="predicted"/>
<dbReference type="GO" id="GO:0003677">
    <property type="term" value="F:DNA binding"/>
    <property type="evidence" value="ECO:0007669"/>
    <property type="project" value="InterPro"/>
</dbReference>
<keyword evidence="2" id="KW-0418">Kinase</keyword>
<dbReference type="RefSeq" id="WP_175276449.1">
    <property type="nucleotide sequence ID" value="NZ_CP054836.1"/>
</dbReference>
<name>A0A6N1VC25_9HYPH</name>
<dbReference type="GO" id="GO:0032784">
    <property type="term" value="P:regulation of DNA-templated transcription elongation"/>
    <property type="evidence" value="ECO:0007669"/>
    <property type="project" value="InterPro"/>
</dbReference>
<keyword evidence="2" id="KW-0808">Transferase</keyword>
<accession>A0A6N1VC25</accession>
<feature type="region of interest" description="Disordered" evidence="1">
    <location>
        <begin position="140"/>
        <end position="182"/>
    </location>
</feature>
<sequence>MRHDKCLLTTKDFAMLESMLDRGPHISDSWRALLRRKVNSAEIVFRDDVPPDVVTLNSRVRFRVDDGRPEVRVLSHGCTSLPVGLSLPLTSPTGLALLGSRENQVTIIEDDEGRPVRIFVEKVLYQPEAAHREQLEAVERLSPQSRRSGFKVISGGLSPERSPRSGNRLCPGGSDDPGPSAA</sequence>
<dbReference type="Proteomes" id="UP000509367">
    <property type="component" value="Chromosome"/>
</dbReference>
<dbReference type="GO" id="GO:0016301">
    <property type="term" value="F:kinase activity"/>
    <property type="evidence" value="ECO:0007669"/>
    <property type="project" value="UniProtKB-KW"/>
</dbReference>
<dbReference type="AlphaFoldDB" id="A0A6N1VC25"/>
<evidence type="ECO:0000313" key="2">
    <source>
        <dbReference type="EMBL" id="QKV18556.1"/>
    </source>
</evidence>
<protein>
    <submittedName>
        <fullName evidence="2">Nucleoside-diphosphate kinase</fullName>
    </submittedName>
</protein>
<dbReference type="KEGG" id="orm:HTY61_08880"/>
<organism evidence="2 3">
    <name type="scientific">Oricola thermophila</name>
    <dbReference type="NCBI Taxonomy" id="2742145"/>
    <lineage>
        <taxon>Bacteria</taxon>
        <taxon>Pseudomonadati</taxon>
        <taxon>Pseudomonadota</taxon>
        <taxon>Alphaproteobacteria</taxon>
        <taxon>Hyphomicrobiales</taxon>
        <taxon>Ahrensiaceae</taxon>
        <taxon>Oricola</taxon>
    </lineage>
</organism>
<dbReference type="InterPro" id="IPR036953">
    <property type="entry name" value="GreA/GreB_C_sf"/>
</dbReference>
<keyword evidence="3" id="KW-1185">Reference proteome</keyword>
<dbReference type="Gene3D" id="3.10.50.30">
    <property type="entry name" value="Transcription elongation factor, GreA/GreB, C-terminal domain"/>
    <property type="match status" value="1"/>
</dbReference>
<reference evidence="2 3" key="1">
    <citation type="submission" date="2020-06" db="EMBL/GenBank/DDBJ databases">
        <title>Oricola thermophila sp. nov. isolated from a tidal sediments.</title>
        <authorList>
            <person name="Kwon K.K."/>
            <person name="Yang S.-H."/>
            <person name="Park M.-J."/>
        </authorList>
    </citation>
    <scope>NUCLEOTIDE SEQUENCE [LARGE SCALE GENOMIC DNA]</scope>
    <source>
        <strain evidence="2 3">MEBiC13590</strain>
    </source>
</reference>
<evidence type="ECO:0000313" key="3">
    <source>
        <dbReference type="Proteomes" id="UP000509367"/>
    </source>
</evidence>